<dbReference type="InterPro" id="IPR044668">
    <property type="entry name" value="PuuD-like"/>
</dbReference>
<dbReference type="PROSITE" id="PS51273">
    <property type="entry name" value="GATASE_TYPE_1"/>
    <property type="match status" value="1"/>
</dbReference>
<sequence length="243" mass="25460">MTGRPIAAERLTGSNENYVGLPADYHAELAAGGALGVMLSPRALPDEEADAVVARFDGLVLTGGEDVDPALYGQEAVPETYGHDGGIDRFEEALYRAARRRGVPVLAICRGLQLLNVVHGGTLSQHIVGEPGRLLHGIPMGGGGSEIGASVEPGSRLAEALGRVEAVGVCHHHQAVDRVADDLRVVARAPDGTVEGLEPVDGDDWVVAVQWHPEDSSASDPVQRALFTAFAQACRERSGVLEG</sequence>
<dbReference type="PANTHER" id="PTHR43235">
    <property type="entry name" value="GLUTAMINE AMIDOTRANSFERASE PB2B2.05-RELATED"/>
    <property type="match status" value="1"/>
</dbReference>
<accession>A0AAE9YE53</accession>
<reference evidence="1" key="1">
    <citation type="submission" date="2023-01" db="EMBL/GenBank/DDBJ databases">
        <title>The diversity of Class Acidimicrobiia in South China Sea sediment environments and the proposal of Iamia marina sp. nov., a novel species of the genus Iamia.</title>
        <authorList>
            <person name="He Y."/>
            <person name="Tian X."/>
        </authorList>
    </citation>
    <scope>NUCLEOTIDE SEQUENCE</scope>
    <source>
        <strain evidence="1">DSM 19957</strain>
    </source>
</reference>
<dbReference type="EMBL" id="CP116942">
    <property type="protein sequence ID" value="WCO69164.1"/>
    <property type="molecule type" value="Genomic_DNA"/>
</dbReference>
<name>A0AAE9YE53_9ACTN</name>
<dbReference type="CDD" id="cd01745">
    <property type="entry name" value="GATase1_2"/>
    <property type="match status" value="1"/>
</dbReference>
<dbReference type="GO" id="GO:0005829">
    <property type="term" value="C:cytosol"/>
    <property type="evidence" value="ECO:0007669"/>
    <property type="project" value="TreeGrafter"/>
</dbReference>
<dbReference type="GO" id="GO:0006598">
    <property type="term" value="P:polyamine catabolic process"/>
    <property type="evidence" value="ECO:0007669"/>
    <property type="project" value="TreeGrafter"/>
</dbReference>
<dbReference type="Proteomes" id="UP001216390">
    <property type="component" value="Chromosome"/>
</dbReference>
<dbReference type="SUPFAM" id="SSF52317">
    <property type="entry name" value="Class I glutamine amidotransferase-like"/>
    <property type="match status" value="1"/>
</dbReference>
<dbReference type="KEGG" id="ima:PO878_10560"/>
<dbReference type="Gene3D" id="3.40.50.880">
    <property type="match status" value="1"/>
</dbReference>
<organism evidence="1 2">
    <name type="scientific">Iamia majanohamensis</name>
    <dbReference type="NCBI Taxonomy" id="467976"/>
    <lineage>
        <taxon>Bacteria</taxon>
        <taxon>Bacillati</taxon>
        <taxon>Actinomycetota</taxon>
        <taxon>Acidimicrobiia</taxon>
        <taxon>Acidimicrobiales</taxon>
        <taxon>Iamiaceae</taxon>
        <taxon>Iamia</taxon>
    </lineage>
</organism>
<evidence type="ECO:0000313" key="2">
    <source>
        <dbReference type="Proteomes" id="UP001216390"/>
    </source>
</evidence>
<gene>
    <name evidence="1" type="ORF">PO878_10560</name>
</gene>
<keyword evidence="2" id="KW-1185">Reference proteome</keyword>
<dbReference type="GO" id="GO:0033969">
    <property type="term" value="F:gamma-glutamyl-gamma-aminobutyrate hydrolase activity"/>
    <property type="evidence" value="ECO:0007669"/>
    <property type="project" value="TreeGrafter"/>
</dbReference>
<protein>
    <submittedName>
        <fullName evidence="1">Gamma-glutamyl-gamma-aminobutyrate hydrolase family protein</fullName>
    </submittedName>
</protein>
<dbReference type="PANTHER" id="PTHR43235:SF1">
    <property type="entry name" value="GLUTAMINE AMIDOTRANSFERASE PB2B2.05-RELATED"/>
    <property type="match status" value="1"/>
</dbReference>
<dbReference type="AlphaFoldDB" id="A0AAE9YE53"/>
<evidence type="ECO:0000313" key="1">
    <source>
        <dbReference type="EMBL" id="WCO69164.1"/>
    </source>
</evidence>
<dbReference type="InterPro" id="IPR011697">
    <property type="entry name" value="Peptidase_C26"/>
</dbReference>
<proteinExistence type="predicted"/>
<dbReference type="Pfam" id="PF07722">
    <property type="entry name" value="Peptidase_C26"/>
    <property type="match status" value="1"/>
</dbReference>
<dbReference type="RefSeq" id="WP_272738677.1">
    <property type="nucleotide sequence ID" value="NZ_CP116942.1"/>
</dbReference>
<dbReference type="InterPro" id="IPR029062">
    <property type="entry name" value="Class_I_gatase-like"/>
</dbReference>
<keyword evidence="1" id="KW-0378">Hydrolase</keyword>